<keyword evidence="5" id="KW-1185">Reference proteome</keyword>
<accession>E3N3Z4</accession>
<keyword evidence="1" id="KW-1015">Disulfide bond</keyword>
<name>E3N3Z4_CAERE</name>
<feature type="compositionally biased region" description="Low complexity" evidence="2">
    <location>
        <begin position="18"/>
        <end position="79"/>
    </location>
</feature>
<dbReference type="OMA" id="VQYCECK"/>
<dbReference type="HOGENOM" id="CLU_039102_0_0_1"/>
<sequence length="527" mass="54152">MKFLSAVLVLLVASSHALGDSSSTDTTTPTSEPSTSTPVVPTDGSSASTVTEGSTASAGTGSTVSAGTGPTAAPGSTVTDESNTGSTVPAGTTTPTPLKLSTFPVSNDVTVLDAKFILQQAVQLNQQINSLNDYLKKAQADTDPNKSPLFAQLNSFSTNITAQNTTLQGYVTKLQALADTQSNLDKRVTSATNTFVCFSQSSCVTDVPTTPLPTSPGSTPAITTCSNKTTTATFTSQSYPPVSVQNAAECSIAVKAADLSNNVTVTISATFTGSDAYVRLVETRTQQSVIINGTISNYNFTAFQEVDVFYYSGPRSTIQFSFDYIEVNTCVLNCNAPNGTCKVSQSGVQYCECKKCEYTGDHCEAAITDPCQAKQQRACGAKATQPFGTCYRNPCMDQCYACLCVDGATDPDSSLKCNQPNGTYSPGPIPTPNPDSIVCTTTAAPTTTALFTSTVSLSGSTQSSGTVNPSQPTDGSTASPSSTGTTVTDPNASTASTTTTGGDPVTSPSTVASSTETSVASTATIST</sequence>
<feature type="region of interest" description="Disordered" evidence="2">
    <location>
        <begin position="18"/>
        <end position="96"/>
    </location>
</feature>
<dbReference type="OrthoDB" id="5868648at2759"/>
<proteinExistence type="predicted"/>
<evidence type="ECO:0000313" key="4">
    <source>
        <dbReference type="EMBL" id="EFO85243.1"/>
    </source>
</evidence>
<protein>
    <submittedName>
        <fullName evidence="4">Uncharacterized protein</fullName>
    </submittedName>
</protein>
<feature type="region of interest" description="Disordered" evidence="2">
    <location>
        <begin position="455"/>
        <end position="527"/>
    </location>
</feature>
<feature type="compositionally biased region" description="Polar residues" evidence="2">
    <location>
        <begin position="80"/>
        <end position="96"/>
    </location>
</feature>
<evidence type="ECO:0000256" key="2">
    <source>
        <dbReference type="SAM" id="MobiDB-lite"/>
    </source>
</evidence>
<feature type="disulfide bond" evidence="1">
    <location>
        <begin position="334"/>
        <end position="351"/>
    </location>
</feature>
<dbReference type="FunCoup" id="E3N3Z4">
    <property type="interactions" value="1452"/>
</dbReference>
<dbReference type="PROSITE" id="PS50026">
    <property type="entry name" value="EGF_3"/>
    <property type="match status" value="1"/>
</dbReference>
<organism evidence="5">
    <name type="scientific">Caenorhabditis remanei</name>
    <name type="common">Caenorhabditis vulgaris</name>
    <dbReference type="NCBI Taxonomy" id="31234"/>
    <lineage>
        <taxon>Eukaryota</taxon>
        <taxon>Metazoa</taxon>
        <taxon>Ecdysozoa</taxon>
        <taxon>Nematoda</taxon>
        <taxon>Chromadorea</taxon>
        <taxon>Rhabditida</taxon>
        <taxon>Rhabditina</taxon>
        <taxon>Rhabditomorpha</taxon>
        <taxon>Rhabditoidea</taxon>
        <taxon>Rhabditidae</taxon>
        <taxon>Peloderinae</taxon>
        <taxon>Caenorhabditis</taxon>
    </lineage>
</organism>
<dbReference type="AlphaFoldDB" id="E3N3Z4"/>
<keyword evidence="3" id="KW-0732">Signal</keyword>
<feature type="chain" id="PRO_5015090082" evidence="3">
    <location>
        <begin position="20"/>
        <end position="527"/>
    </location>
</feature>
<dbReference type="InterPro" id="IPR000742">
    <property type="entry name" value="EGF"/>
</dbReference>
<evidence type="ECO:0000256" key="1">
    <source>
        <dbReference type="PROSITE-ProRule" id="PRU00076"/>
    </source>
</evidence>
<dbReference type="eggNOG" id="ENOG502TGIN">
    <property type="taxonomic scope" value="Eukaryota"/>
</dbReference>
<gene>
    <name evidence="4" type="ORF">CRE_24718</name>
</gene>
<comment type="caution">
    <text evidence="1">Lacks conserved residue(s) required for the propagation of feature annotation.</text>
</comment>
<keyword evidence="1" id="KW-0245">EGF-like domain</keyword>
<dbReference type="Proteomes" id="UP000008281">
    <property type="component" value="Unassembled WGS sequence"/>
</dbReference>
<feature type="signal peptide" evidence="3">
    <location>
        <begin position="1"/>
        <end position="19"/>
    </location>
</feature>
<reference evidence="4" key="1">
    <citation type="submission" date="2007-07" db="EMBL/GenBank/DDBJ databases">
        <title>PCAP assembly of the Caenorhabditis remanei genome.</title>
        <authorList>
            <consortium name="The Caenorhabditis remanei Sequencing Consortium"/>
            <person name="Wilson R.K."/>
        </authorList>
    </citation>
    <scope>NUCLEOTIDE SEQUENCE [LARGE SCALE GENOMIC DNA]</scope>
    <source>
        <strain evidence="4">PB4641</strain>
    </source>
</reference>
<evidence type="ECO:0000313" key="5">
    <source>
        <dbReference type="Proteomes" id="UP000008281"/>
    </source>
</evidence>
<evidence type="ECO:0000256" key="3">
    <source>
        <dbReference type="SAM" id="SignalP"/>
    </source>
</evidence>
<dbReference type="EMBL" id="DS268522">
    <property type="protein sequence ID" value="EFO85243.1"/>
    <property type="molecule type" value="Genomic_DNA"/>
</dbReference>